<dbReference type="OrthoDB" id="771136at2759"/>
<dbReference type="PROSITE" id="PS51767">
    <property type="entry name" value="PEPTIDASE_A1"/>
    <property type="match status" value="1"/>
</dbReference>
<evidence type="ECO:0000256" key="8">
    <source>
        <dbReference type="RuleBase" id="RU000454"/>
    </source>
</evidence>
<keyword evidence="2 8" id="KW-0645">Protease</keyword>
<feature type="disulfide bond" evidence="7">
    <location>
        <begin position="332"/>
        <end position="368"/>
    </location>
</feature>
<keyword evidence="7" id="KW-1015">Disulfide bond</keyword>
<feature type="active site" evidence="6">
    <location>
        <position position="51"/>
    </location>
</feature>
<sequence>GESFETAKRDTQAFDRLYKRDDSVYLTLYNKEVYYSVDLKLAGQSFKVLLDTGSSDLWVYGANNPYCRANNGHSNRERLVDASPKNLWNLGTPSVDKRDRSDARDVDPAEATIDCESSGVFQDNGDNFKDNGKPFFIQYGDYSFALGRWGSSRLEVSGASLVDFTFGLANLTNSSAPVFGIGYVGNEASHGQFMQQYGGTFECDNFPLALKNQGIIQRNLYSLYLNSVDANGKILFGAIDHAKYQGDLVTLPLVNVYADYGFAKPITFDVEIQSLGITINGEESSIFDETISAGLLDSGTTVNYLPPRAVQSLADKLNAEWDDTIGWYVTDCPVESTDITLDFHFQGVAIQVPLNDMLGAVDSTQVRCAVLVRPSSRVILGDTFLRHAYVVYDLDGYQVQLAPVKITDSQQVEVIS</sequence>
<dbReference type="GO" id="GO:0006508">
    <property type="term" value="P:proteolysis"/>
    <property type="evidence" value="ECO:0007669"/>
    <property type="project" value="UniProtKB-KW"/>
</dbReference>
<keyword evidence="5 8" id="KW-0378">Hydrolase</keyword>
<keyword evidence="11" id="KW-1185">Reference proteome</keyword>
<evidence type="ECO:0000313" key="11">
    <source>
        <dbReference type="Proteomes" id="UP000094389"/>
    </source>
</evidence>
<dbReference type="InterPro" id="IPR001461">
    <property type="entry name" value="Aspartic_peptidase_A1"/>
</dbReference>
<evidence type="ECO:0000256" key="5">
    <source>
        <dbReference type="ARBA" id="ARBA00022801"/>
    </source>
</evidence>
<name>A0A1E4S8K2_CYBJN</name>
<gene>
    <name evidence="10" type="ORF">CYBJADRAFT_120536</name>
</gene>
<feature type="non-terminal residue" evidence="10">
    <location>
        <position position="1"/>
    </location>
</feature>
<feature type="non-terminal residue" evidence="10">
    <location>
        <position position="416"/>
    </location>
</feature>
<feature type="domain" description="Peptidase A1" evidence="9">
    <location>
        <begin position="35"/>
        <end position="402"/>
    </location>
</feature>
<comment type="similarity">
    <text evidence="1 8">Belongs to the peptidase A1 family.</text>
</comment>
<dbReference type="OMA" id="NDEFAIM"/>
<protein>
    <submittedName>
        <fullName evidence="10">Acid protease</fullName>
    </submittedName>
</protein>
<dbReference type="PRINTS" id="PR00792">
    <property type="entry name" value="PEPSIN"/>
</dbReference>
<dbReference type="InterPro" id="IPR021109">
    <property type="entry name" value="Peptidase_aspartic_dom_sf"/>
</dbReference>
<evidence type="ECO:0000256" key="1">
    <source>
        <dbReference type="ARBA" id="ARBA00007447"/>
    </source>
</evidence>
<evidence type="ECO:0000256" key="4">
    <source>
        <dbReference type="ARBA" id="ARBA00022750"/>
    </source>
</evidence>
<dbReference type="CDD" id="cd05474">
    <property type="entry name" value="SAP_like"/>
    <property type="match status" value="1"/>
</dbReference>
<evidence type="ECO:0000256" key="3">
    <source>
        <dbReference type="ARBA" id="ARBA00022729"/>
    </source>
</evidence>
<dbReference type="PROSITE" id="PS00141">
    <property type="entry name" value="ASP_PROTEASE"/>
    <property type="match status" value="2"/>
</dbReference>
<organism evidence="10 11">
    <name type="scientific">Cyberlindnera jadinii (strain ATCC 18201 / CBS 1600 / BCRC 20928 / JCM 3617 / NBRC 0987 / NRRL Y-1542)</name>
    <name type="common">Torula yeast</name>
    <name type="synonym">Candida utilis</name>
    <dbReference type="NCBI Taxonomy" id="983966"/>
    <lineage>
        <taxon>Eukaryota</taxon>
        <taxon>Fungi</taxon>
        <taxon>Dikarya</taxon>
        <taxon>Ascomycota</taxon>
        <taxon>Saccharomycotina</taxon>
        <taxon>Saccharomycetes</taxon>
        <taxon>Phaffomycetales</taxon>
        <taxon>Phaffomycetaceae</taxon>
        <taxon>Cyberlindnera</taxon>
    </lineage>
</organism>
<evidence type="ECO:0000259" key="9">
    <source>
        <dbReference type="PROSITE" id="PS51767"/>
    </source>
</evidence>
<reference evidence="10 11" key="1">
    <citation type="journal article" date="2016" name="Proc. Natl. Acad. Sci. U.S.A.">
        <title>Comparative genomics of biotechnologically important yeasts.</title>
        <authorList>
            <person name="Riley R."/>
            <person name="Haridas S."/>
            <person name="Wolfe K.H."/>
            <person name="Lopes M.R."/>
            <person name="Hittinger C.T."/>
            <person name="Goeker M."/>
            <person name="Salamov A.A."/>
            <person name="Wisecaver J.H."/>
            <person name="Long T.M."/>
            <person name="Calvey C.H."/>
            <person name="Aerts A.L."/>
            <person name="Barry K.W."/>
            <person name="Choi C."/>
            <person name="Clum A."/>
            <person name="Coughlan A.Y."/>
            <person name="Deshpande S."/>
            <person name="Douglass A.P."/>
            <person name="Hanson S.J."/>
            <person name="Klenk H.-P."/>
            <person name="LaButti K.M."/>
            <person name="Lapidus A."/>
            <person name="Lindquist E.A."/>
            <person name="Lipzen A.M."/>
            <person name="Meier-Kolthoff J.P."/>
            <person name="Ohm R.A."/>
            <person name="Otillar R.P."/>
            <person name="Pangilinan J.L."/>
            <person name="Peng Y."/>
            <person name="Rokas A."/>
            <person name="Rosa C.A."/>
            <person name="Scheuner C."/>
            <person name="Sibirny A.A."/>
            <person name="Slot J.C."/>
            <person name="Stielow J.B."/>
            <person name="Sun H."/>
            <person name="Kurtzman C.P."/>
            <person name="Blackwell M."/>
            <person name="Grigoriev I.V."/>
            <person name="Jeffries T.W."/>
        </authorList>
    </citation>
    <scope>NUCLEOTIDE SEQUENCE [LARGE SCALE GENOMIC DNA]</scope>
    <source>
        <strain evidence="11">ATCC 18201 / CBS 1600 / BCRC 20928 / JCM 3617 / NBRC 0987 / NRRL Y-1542</strain>
    </source>
</reference>
<dbReference type="EMBL" id="KV453925">
    <property type="protein sequence ID" value="ODV75845.1"/>
    <property type="molecule type" value="Genomic_DNA"/>
</dbReference>
<keyword evidence="3" id="KW-0732">Signal</keyword>
<dbReference type="GO" id="GO:0071944">
    <property type="term" value="C:cell periphery"/>
    <property type="evidence" value="ECO:0007669"/>
    <property type="project" value="UniProtKB-ARBA"/>
</dbReference>
<dbReference type="STRING" id="983966.A0A1E4S8K2"/>
<dbReference type="InterPro" id="IPR033876">
    <property type="entry name" value="SAP-like"/>
</dbReference>
<dbReference type="Proteomes" id="UP000094389">
    <property type="component" value="Unassembled WGS sequence"/>
</dbReference>
<evidence type="ECO:0000256" key="2">
    <source>
        <dbReference type="ARBA" id="ARBA00022670"/>
    </source>
</evidence>
<dbReference type="PANTHER" id="PTHR47966">
    <property type="entry name" value="BETA-SITE APP-CLEAVING ENZYME, ISOFORM A-RELATED"/>
    <property type="match status" value="1"/>
</dbReference>
<dbReference type="InterPro" id="IPR001969">
    <property type="entry name" value="Aspartic_peptidase_AS"/>
</dbReference>
<dbReference type="GeneID" id="30986723"/>
<accession>A0A1E4S8K2</accession>
<dbReference type="Pfam" id="PF00026">
    <property type="entry name" value="Asp"/>
    <property type="match status" value="1"/>
</dbReference>
<proteinExistence type="inferred from homology"/>
<dbReference type="InterPro" id="IPR033121">
    <property type="entry name" value="PEPTIDASE_A1"/>
</dbReference>
<dbReference type="Gene3D" id="2.40.70.10">
    <property type="entry name" value="Acid Proteases"/>
    <property type="match status" value="2"/>
</dbReference>
<dbReference type="GO" id="GO:0004190">
    <property type="term" value="F:aspartic-type endopeptidase activity"/>
    <property type="evidence" value="ECO:0007669"/>
    <property type="project" value="UniProtKB-KW"/>
</dbReference>
<evidence type="ECO:0000256" key="6">
    <source>
        <dbReference type="PIRSR" id="PIRSR601461-1"/>
    </source>
</evidence>
<evidence type="ECO:0000313" key="10">
    <source>
        <dbReference type="EMBL" id="ODV75845.1"/>
    </source>
</evidence>
<evidence type="ECO:0000256" key="7">
    <source>
        <dbReference type="PIRSR" id="PIRSR601461-2"/>
    </source>
</evidence>
<dbReference type="AlphaFoldDB" id="A0A1E4S8K2"/>
<dbReference type="SUPFAM" id="SSF50630">
    <property type="entry name" value="Acid proteases"/>
    <property type="match status" value="1"/>
</dbReference>
<dbReference type="PANTHER" id="PTHR47966:SF65">
    <property type="entry name" value="ASPARTIC-TYPE ENDOPEPTIDASE"/>
    <property type="match status" value="1"/>
</dbReference>
<keyword evidence="4 8" id="KW-0064">Aspartyl protease</keyword>
<feature type="active site" evidence="6">
    <location>
        <position position="297"/>
    </location>
</feature>
<dbReference type="RefSeq" id="XP_020072884.1">
    <property type="nucleotide sequence ID" value="XM_020212327.1"/>
</dbReference>